<feature type="non-terminal residue" evidence="1">
    <location>
        <position position="1"/>
    </location>
</feature>
<reference evidence="1" key="1">
    <citation type="journal article" date="2014" name="Front. Microbiol.">
        <title>High frequency of phylogenetically diverse reductive dehalogenase-homologous genes in deep subseafloor sedimentary metagenomes.</title>
        <authorList>
            <person name="Kawai M."/>
            <person name="Futagami T."/>
            <person name="Toyoda A."/>
            <person name="Takaki Y."/>
            <person name="Nishi S."/>
            <person name="Hori S."/>
            <person name="Arai W."/>
            <person name="Tsubouchi T."/>
            <person name="Morono Y."/>
            <person name="Uchiyama I."/>
            <person name="Ito T."/>
            <person name="Fujiyama A."/>
            <person name="Inagaki F."/>
            <person name="Takami H."/>
        </authorList>
    </citation>
    <scope>NUCLEOTIDE SEQUENCE</scope>
    <source>
        <strain evidence="1">Expedition CK06-06</strain>
    </source>
</reference>
<dbReference type="AlphaFoldDB" id="X1FCC9"/>
<dbReference type="InterPro" id="IPR018247">
    <property type="entry name" value="EF_Hand_1_Ca_BS"/>
</dbReference>
<evidence type="ECO:0000313" key="1">
    <source>
        <dbReference type="EMBL" id="GAH43301.1"/>
    </source>
</evidence>
<dbReference type="PROSITE" id="PS00018">
    <property type="entry name" value="EF_HAND_1"/>
    <property type="match status" value="1"/>
</dbReference>
<sequence>AFFVLPDDDLDGDGRISLYEFQVKGLHGLTPVPNDEGEITFSMTVEFALMMKRGDALVPVGNEYQGDATNTTLIFTLMQ</sequence>
<evidence type="ECO:0008006" key="2">
    <source>
        <dbReference type="Google" id="ProtNLM"/>
    </source>
</evidence>
<comment type="caution">
    <text evidence="1">The sequence shown here is derived from an EMBL/GenBank/DDBJ whole genome shotgun (WGS) entry which is preliminary data.</text>
</comment>
<organism evidence="1">
    <name type="scientific">marine sediment metagenome</name>
    <dbReference type="NCBI Taxonomy" id="412755"/>
    <lineage>
        <taxon>unclassified sequences</taxon>
        <taxon>metagenomes</taxon>
        <taxon>ecological metagenomes</taxon>
    </lineage>
</organism>
<dbReference type="EMBL" id="BARU01008605">
    <property type="protein sequence ID" value="GAH43301.1"/>
    <property type="molecule type" value="Genomic_DNA"/>
</dbReference>
<proteinExistence type="predicted"/>
<gene>
    <name evidence="1" type="ORF">S03H2_16794</name>
</gene>
<protein>
    <recommendedName>
        <fullName evidence="2">EF-hand domain-containing protein</fullName>
    </recommendedName>
</protein>
<accession>X1FCC9</accession>
<name>X1FCC9_9ZZZZ</name>